<organism evidence="9 10">
    <name type="scientific">Staphylococcus auricularis</name>
    <dbReference type="NCBI Taxonomy" id="29379"/>
    <lineage>
        <taxon>Bacteria</taxon>
        <taxon>Bacillati</taxon>
        <taxon>Bacillota</taxon>
        <taxon>Bacilli</taxon>
        <taxon>Bacillales</taxon>
        <taxon>Staphylococcaceae</taxon>
        <taxon>Staphylococcus</taxon>
    </lineage>
</organism>
<dbReference type="EMBL" id="PPQW01000040">
    <property type="protein sequence ID" value="PNZ67167.1"/>
    <property type="molecule type" value="Genomic_DNA"/>
</dbReference>
<reference evidence="9 10" key="1">
    <citation type="submission" date="2017-08" db="EMBL/GenBank/DDBJ databases">
        <title>Draft genome sequences of 64 type strains of genus Staph aureus.</title>
        <authorList>
            <person name="Cole K."/>
            <person name="Golubchik T."/>
            <person name="Russell J."/>
            <person name="Foster D."/>
            <person name="Llewelyn M."/>
            <person name="Wilson D."/>
            <person name="Crook D."/>
            <person name="Paul J."/>
        </authorList>
    </citation>
    <scope>NUCLEOTIDE SEQUENCE [LARGE SCALE GENOMIC DNA]</scope>
    <source>
        <strain evidence="9 10">NCTC 12101</strain>
    </source>
</reference>
<feature type="domain" description="Solute-binding protein family 5" evidence="8">
    <location>
        <begin position="78"/>
        <end position="459"/>
    </location>
</feature>
<evidence type="ECO:0000313" key="9">
    <source>
        <dbReference type="EMBL" id="PNZ67167.1"/>
    </source>
</evidence>
<dbReference type="PIRSF" id="PIRSF002741">
    <property type="entry name" value="MppA"/>
    <property type="match status" value="1"/>
</dbReference>
<dbReference type="Gene3D" id="3.40.190.10">
    <property type="entry name" value="Periplasmic binding protein-like II"/>
    <property type="match status" value="1"/>
</dbReference>
<dbReference type="PANTHER" id="PTHR30290">
    <property type="entry name" value="PERIPLASMIC BINDING COMPONENT OF ABC TRANSPORTER"/>
    <property type="match status" value="1"/>
</dbReference>
<comment type="caution">
    <text evidence="9">The sequence shown here is derived from an EMBL/GenBank/DDBJ whole genome shotgun (WGS) entry which is preliminary data.</text>
</comment>
<dbReference type="Pfam" id="PF00496">
    <property type="entry name" value="SBP_bac_5"/>
    <property type="match status" value="1"/>
</dbReference>
<dbReference type="SUPFAM" id="SSF53850">
    <property type="entry name" value="Periplasmic binding protein-like II"/>
    <property type="match status" value="1"/>
</dbReference>
<dbReference type="InterPro" id="IPR039424">
    <property type="entry name" value="SBP_5"/>
</dbReference>
<gene>
    <name evidence="9" type="ORF">CD158_06825</name>
</gene>
<dbReference type="CDD" id="cd08504">
    <property type="entry name" value="PBP2_OppA"/>
    <property type="match status" value="1"/>
</dbReference>
<keyword evidence="4 7" id="KW-0732">Signal</keyword>
<dbReference type="InterPro" id="IPR000914">
    <property type="entry name" value="SBP_5_dom"/>
</dbReference>
<dbReference type="Gene3D" id="3.10.105.10">
    <property type="entry name" value="Dipeptide-binding Protein, Domain 3"/>
    <property type="match status" value="1"/>
</dbReference>
<feature type="signal peptide" evidence="7">
    <location>
        <begin position="1"/>
        <end position="26"/>
    </location>
</feature>
<dbReference type="GO" id="GO:1904680">
    <property type="term" value="F:peptide transmembrane transporter activity"/>
    <property type="evidence" value="ECO:0007669"/>
    <property type="project" value="TreeGrafter"/>
</dbReference>
<dbReference type="PANTHER" id="PTHR30290:SF10">
    <property type="entry name" value="PERIPLASMIC OLIGOPEPTIDE-BINDING PROTEIN-RELATED"/>
    <property type="match status" value="1"/>
</dbReference>
<keyword evidence="5" id="KW-0653">Protein transport</keyword>
<accession>A0AAP8TSY9</accession>
<dbReference type="InterPro" id="IPR023765">
    <property type="entry name" value="SBP_5_CS"/>
</dbReference>
<evidence type="ECO:0000259" key="8">
    <source>
        <dbReference type="Pfam" id="PF00496"/>
    </source>
</evidence>
<dbReference type="AlphaFoldDB" id="A0AAP8TSY9"/>
<dbReference type="InterPro" id="IPR030678">
    <property type="entry name" value="Peptide/Ni-bd"/>
</dbReference>
<evidence type="ECO:0000256" key="7">
    <source>
        <dbReference type="SAM" id="SignalP"/>
    </source>
</evidence>
<proteinExistence type="inferred from homology"/>
<dbReference type="Gene3D" id="3.90.76.10">
    <property type="entry name" value="Dipeptide-binding Protein, Domain 1"/>
    <property type="match status" value="1"/>
</dbReference>
<feature type="region of interest" description="Disordered" evidence="6">
    <location>
        <begin position="339"/>
        <end position="365"/>
    </location>
</feature>
<dbReference type="GO" id="GO:0030288">
    <property type="term" value="C:outer membrane-bounded periplasmic space"/>
    <property type="evidence" value="ECO:0007669"/>
    <property type="project" value="UniProtKB-ARBA"/>
</dbReference>
<dbReference type="RefSeq" id="WP_059106462.1">
    <property type="nucleotide sequence ID" value="NZ_AP024589.1"/>
</dbReference>
<dbReference type="Proteomes" id="UP000242470">
    <property type="component" value="Unassembled WGS sequence"/>
</dbReference>
<dbReference type="PROSITE" id="PS51257">
    <property type="entry name" value="PROKAR_LIPOPROTEIN"/>
    <property type="match status" value="1"/>
</dbReference>
<comment type="similarity">
    <text evidence="2">Belongs to the bacterial solute-binding protein 5 family.</text>
</comment>
<dbReference type="GO" id="GO:0043190">
    <property type="term" value="C:ATP-binding cassette (ABC) transporter complex"/>
    <property type="evidence" value="ECO:0007669"/>
    <property type="project" value="InterPro"/>
</dbReference>
<dbReference type="GO" id="GO:0015833">
    <property type="term" value="P:peptide transport"/>
    <property type="evidence" value="ECO:0007669"/>
    <property type="project" value="UniProtKB-KW"/>
</dbReference>
<keyword evidence="3" id="KW-0813">Transport</keyword>
<keyword evidence="5" id="KW-0571">Peptide transport</keyword>
<dbReference type="FunFam" id="3.10.105.10:FF:000001">
    <property type="entry name" value="Oligopeptide ABC transporter, oligopeptide-binding protein"/>
    <property type="match status" value="1"/>
</dbReference>
<dbReference type="PROSITE" id="PS01040">
    <property type="entry name" value="SBP_BACTERIAL_5"/>
    <property type="match status" value="1"/>
</dbReference>
<evidence type="ECO:0000256" key="3">
    <source>
        <dbReference type="ARBA" id="ARBA00022448"/>
    </source>
</evidence>
<evidence type="ECO:0000256" key="1">
    <source>
        <dbReference type="ARBA" id="ARBA00004193"/>
    </source>
</evidence>
<evidence type="ECO:0000256" key="5">
    <source>
        <dbReference type="ARBA" id="ARBA00022856"/>
    </source>
</evidence>
<comment type="subcellular location">
    <subcellularLocation>
        <location evidence="1">Cell membrane</location>
        <topology evidence="1">Lipid-anchor</topology>
    </subcellularLocation>
</comment>
<dbReference type="FunFam" id="3.90.76.10:FF:000001">
    <property type="entry name" value="Oligopeptide ABC transporter substrate-binding protein"/>
    <property type="match status" value="1"/>
</dbReference>
<evidence type="ECO:0000313" key="10">
    <source>
        <dbReference type="Proteomes" id="UP000242470"/>
    </source>
</evidence>
<feature type="chain" id="PRO_5042821876" evidence="7">
    <location>
        <begin position="27"/>
        <end position="553"/>
    </location>
</feature>
<protein>
    <submittedName>
        <fullName evidence="9">Peptide ABC transporter substrate-binding protein</fullName>
    </submittedName>
</protein>
<name>A0AAP8TSY9_9STAP</name>
<sequence length="553" mass="62143">MKLKQFKLIAILMVAVLLTTACGANAESIYDDKGQVFRKALSQDMTTFDAALATDNISFEIMDQVFEGLYVLNEEDEAEPGVAKGMPKKSDDGKTLTIDLRKDAKWSNGDPVTADDFVYSWRRVVNPDTASEYAYIMYDLKNAEAINQGKKKPETLGVKALGKYKLQVELTKPLPYINELLAFGTYLPVNQKAIKKYGEQYGTTADKVIYNGAFKAKNWAPEDKIEMVKNDKYWDRDAVKLTRVNYKIIKDQQAGASLFDTGSIDDTGISSEQVDKYKDSPALDKQLLASTWFLTLNQEKPEFKNKSFRLALAQAIDKEQYSKEVLNNGSKTMDQFTSKETFKSPDDSDYTDGIESNLQHDPKAAKKNLERAKKELGKDEITFTFTTNETPDDKVSAEYLKSQIENNLPGVTMKIKTMPGKQRINAMLTGDFEVGMAGWGPDYADPLTFLEIMTSDNPQNYGKWSNKKYDQLVKDANGKLLTDLDARDAALKEAEEIMLDDVAVAPIFQQGQTHLTNPQVKGLKYHKIGGNLILKNVYIDKSIDRETGKKKTE</sequence>
<dbReference type="GeneID" id="64982655"/>
<evidence type="ECO:0000256" key="4">
    <source>
        <dbReference type="ARBA" id="ARBA00022729"/>
    </source>
</evidence>
<evidence type="ECO:0000256" key="6">
    <source>
        <dbReference type="SAM" id="MobiDB-lite"/>
    </source>
</evidence>
<evidence type="ECO:0000256" key="2">
    <source>
        <dbReference type="ARBA" id="ARBA00005695"/>
    </source>
</evidence>